<reference evidence="2" key="1">
    <citation type="journal article" date="2023" name="G3 (Bethesda)">
        <title>Genome assembly and association tests identify interacting loci associated with vigor, precocity, and sex in interspecific pistachio rootstocks.</title>
        <authorList>
            <person name="Palmer W."/>
            <person name="Jacygrad E."/>
            <person name="Sagayaradj S."/>
            <person name="Cavanaugh K."/>
            <person name="Han R."/>
            <person name="Bertier L."/>
            <person name="Beede B."/>
            <person name="Kafkas S."/>
            <person name="Golino D."/>
            <person name="Preece J."/>
            <person name="Michelmore R."/>
        </authorList>
    </citation>
    <scope>NUCLEOTIDE SEQUENCE [LARGE SCALE GENOMIC DNA]</scope>
</reference>
<comment type="caution">
    <text evidence="1">The sequence shown here is derived from an EMBL/GenBank/DDBJ whole genome shotgun (WGS) entry which is preliminary data.</text>
</comment>
<dbReference type="Proteomes" id="UP001164250">
    <property type="component" value="Chromosome 1"/>
</dbReference>
<name>A0ACC1C8C3_9ROSI</name>
<keyword evidence="2" id="KW-1185">Reference proteome</keyword>
<gene>
    <name evidence="1" type="ORF">Patl1_02676</name>
</gene>
<protein>
    <submittedName>
        <fullName evidence="1">Uncharacterized protein</fullName>
    </submittedName>
</protein>
<proteinExistence type="predicted"/>
<sequence>MGSDSMLNAPARSLSKDLGKKKRANRLAKLKQCKLDVRREQWLSLVENKGCKDDSNLRVGSPPLSMQIASEENKSLDSFESRSRGIESEGLSIDKRNLEPLVKSPTSTLDNNDLRKGLSMSNSITSSDSCSGSVNEEEEDGCLDDWEAVADALNADDNQDSAVLNSTSKLDTNVVSADREQGNKNSGLNLPKPESGGVVIGSCMNPQAWMPNDAFRPRNLPSLSHQFFSARSDWHCGHRAITWAWKSIMSQPSSCPICCEDLDITDSSFLPCSCGFRLCLFCHKRILEADGRCPGCRKQYDLKNRDMGFNGGTSPFKVAYSCSMSTRF</sequence>
<evidence type="ECO:0000313" key="1">
    <source>
        <dbReference type="EMBL" id="KAJ0111965.1"/>
    </source>
</evidence>
<organism evidence="1 2">
    <name type="scientific">Pistacia atlantica</name>
    <dbReference type="NCBI Taxonomy" id="434234"/>
    <lineage>
        <taxon>Eukaryota</taxon>
        <taxon>Viridiplantae</taxon>
        <taxon>Streptophyta</taxon>
        <taxon>Embryophyta</taxon>
        <taxon>Tracheophyta</taxon>
        <taxon>Spermatophyta</taxon>
        <taxon>Magnoliopsida</taxon>
        <taxon>eudicotyledons</taxon>
        <taxon>Gunneridae</taxon>
        <taxon>Pentapetalae</taxon>
        <taxon>rosids</taxon>
        <taxon>malvids</taxon>
        <taxon>Sapindales</taxon>
        <taxon>Anacardiaceae</taxon>
        <taxon>Pistacia</taxon>
    </lineage>
</organism>
<accession>A0ACC1C8C3</accession>
<dbReference type="EMBL" id="CM047897">
    <property type="protein sequence ID" value="KAJ0111965.1"/>
    <property type="molecule type" value="Genomic_DNA"/>
</dbReference>
<evidence type="ECO:0000313" key="2">
    <source>
        <dbReference type="Proteomes" id="UP001164250"/>
    </source>
</evidence>